<reference evidence="3" key="1">
    <citation type="submission" date="2025-08" db="UniProtKB">
        <authorList>
            <consortium name="RefSeq"/>
        </authorList>
    </citation>
    <scope>IDENTIFICATION</scope>
    <source>
        <strain evidence="3">11010-0011.00</strain>
        <tissue evidence="3">Whole body</tissue>
    </source>
</reference>
<dbReference type="RefSeq" id="XP_030379725.1">
    <property type="nucleotide sequence ID" value="XM_030523865.1"/>
</dbReference>
<dbReference type="GeneID" id="115627970"/>
<evidence type="ECO:0000256" key="1">
    <source>
        <dbReference type="SAM" id="MobiDB-lite"/>
    </source>
</evidence>
<dbReference type="Proteomes" id="UP000504634">
    <property type="component" value="Unplaced"/>
</dbReference>
<gene>
    <name evidence="3" type="primary">LOC115627970</name>
</gene>
<protein>
    <submittedName>
        <fullName evidence="3">Uncharacterized protein LOC115627970</fullName>
    </submittedName>
</protein>
<accession>A0A6J2TVZ6</accession>
<feature type="compositionally biased region" description="Low complexity" evidence="1">
    <location>
        <begin position="86"/>
        <end position="97"/>
    </location>
</feature>
<feature type="compositionally biased region" description="Basic residues" evidence="1">
    <location>
        <begin position="1"/>
        <end position="12"/>
    </location>
</feature>
<name>A0A6J2TVZ6_DROLE</name>
<evidence type="ECO:0000313" key="3">
    <source>
        <dbReference type="RefSeq" id="XP_030379725.1"/>
    </source>
</evidence>
<feature type="region of interest" description="Disordered" evidence="1">
    <location>
        <begin position="1"/>
        <end position="24"/>
    </location>
</feature>
<sequence length="105" mass="11938">MFSERRQRRARATGKDGNDAAELDRSNVSFQLPDELFNKSFQTVTNVSKSISRLIMNSARRYARFVLFFKPVFGDALVVKGNEEPTTTTTQRTTTTTEAEKLNEV</sequence>
<proteinExistence type="predicted"/>
<feature type="compositionally biased region" description="Basic and acidic residues" evidence="1">
    <location>
        <begin position="13"/>
        <end position="24"/>
    </location>
</feature>
<evidence type="ECO:0000313" key="2">
    <source>
        <dbReference type="Proteomes" id="UP000504634"/>
    </source>
</evidence>
<feature type="region of interest" description="Disordered" evidence="1">
    <location>
        <begin position="83"/>
        <end position="105"/>
    </location>
</feature>
<dbReference type="AlphaFoldDB" id="A0A6J2TVZ6"/>
<organism evidence="2 3">
    <name type="scientific">Drosophila lebanonensis</name>
    <name type="common">Fruit fly</name>
    <name type="synonym">Scaptodrosophila lebanonensis</name>
    <dbReference type="NCBI Taxonomy" id="7225"/>
    <lineage>
        <taxon>Eukaryota</taxon>
        <taxon>Metazoa</taxon>
        <taxon>Ecdysozoa</taxon>
        <taxon>Arthropoda</taxon>
        <taxon>Hexapoda</taxon>
        <taxon>Insecta</taxon>
        <taxon>Pterygota</taxon>
        <taxon>Neoptera</taxon>
        <taxon>Endopterygota</taxon>
        <taxon>Diptera</taxon>
        <taxon>Brachycera</taxon>
        <taxon>Muscomorpha</taxon>
        <taxon>Ephydroidea</taxon>
        <taxon>Drosophilidae</taxon>
        <taxon>Scaptodrosophila</taxon>
    </lineage>
</organism>
<dbReference type="OrthoDB" id="8197466at2759"/>
<keyword evidence="2" id="KW-1185">Reference proteome</keyword>